<feature type="transmembrane region" description="Helical" evidence="1">
    <location>
        <begin position="20"/>
        <end position="39"/>
    </location>
</feature>
<sequence>MAILQVVADDPSLISLLPDWVEAIVMPLVPTGLAALAGYKAKHTPRPDLPANLR</sequence>
<evidence type="ECO:0000313" key="2">
    <source>
        <dbReference type="EMBL" id="GES03441.1"/>
    </source>
</evidence>
<dbReference type="RefSeq" id="WP_155339599.1">
    <property type="nucleotide sequence ID" value="NZ_BAAABN010000068.1"/>
</dbReference>
<dbReference type="EMBL" id="BLAD01000068">
    <property type="protein sequence ID" value="GES03441.1"/>
    <property type="molecule type" value="Genomic_DNA"/>
</dbReference>
<evidence type="ECO:0000256" key="1">
    <source>
        <dbReference type="SAM" id="Phobius"/>
    </source>
</evidence>
<keyword evidence="3" id="KW-1185">Reference proteome</keyword>
<reference evidence="2 3" key="1">
    <citation type="submission" date="2019-10" db="EMBL/GenBank/DDBJ databases">
        <title>Whole genome shotgun sequence of Acrocarpospora corrugata NBRC 13972.</title>
        <authorList>
            <person name="Ichikawa N."/>
            <person name="Kimura A."/>
            <person name="Kitahashi Y."/>
            <person name="Komaki H."/>
            <person name="Oguchi A."/>
        </authorList>
    </citation>
    <scope>NUCLEOTIDE SEQUENCE [LARGE SCALE GENOMIC DNA]</scope>
    <source>
        <strain evidence="2 3">NBRC 13972</strain>
    </source>
</reference>
<comment type="caution">
    <text evidence="2">The sequence shown here is derived from an EMBL/GenBank/DDBJ whole genome shotgun (WGS) entry which is preliminary data.</text>
</comment>
<keyword evidence="1" id="KW-0472">Membrane</keyword>
<protein>
    <submittedName>
        <fullName evidence="2">Uncharacterized protein</fullName>
    </submittedName>
</protein>
<dbReference type="AlphaFoldDB" id="A0A5M3W8L4"/>
<proteinExistence type="predicted"/>
<keyword evidence="1" id="KW-0812">Transmembrane</keyword>
<organism evidence="2 3">
    <name type="scientific">Acrocarpospora corrugata</name>
    <dbReference type="NCBI Taxonomy" id="35763"/>
    <lineage>
        <taxon>Bacteria</taxon>
        <taxon>Bacillati</taxon>
        <taxon>Actinomycetota</taxon>
        <taxon>Actinomycetes</taxon>
        <taxon>Streptosporangiales</taxon>
        <taxon>Streptosporangiaceae</taxon>
        <taxon>Acrocarpospora</taxon>
    </lineage>
</organism>
<dbReference type="OrthoDB" id="4327488at2"/>
<name>A0A5M3W8L4_9ACTN</name>
<accession>A0A5M3W8L4</accession>
<keyword evidence="1" id="KW-1133">Transmembrane helix</keyword>
<evidence type="ECO:0000313" key="3">
    <source>
        <dbReference type="Proteomes" id="UP000334990"/>
    </source>
</evidence>
<gene>
    <name evidence="2" type="ORF">Acor_55070</name>
</gene>
<dbReference type="Proteomes" id="UP000334990">
    <property type="component" value="Unassembled WGS sequence"/>
</dbReference>